<dbReference type="AlphaFoldDB" id="A0A8J8G9P8"/>
<gene>
    <name evidence="2" type="ORF">HNQ03_002987</name>
</gene>
<reference evidence="2" key="1">
    <citation type="submission" date="2020-05" db="EMBL/GenBank/DDBJ databases">
        <title>Genomic Encyclopedia of Type Strains, Phase IV (KMG-V): Genome sequencing to study the core and pangenomes of soil and plant-associated prokaryotes.</title>
        <authorList>
            <person name="Whitman W."/>
        </authorList>
    </citation>
    <scope>NUCLEOTIDE SEQUENCE</scope>
    <source>
        <strain evidence="2">16F</strain>
    </source>
</reference>
<feature type="transmembrane region" description="Helical" evidence="1">
    <location>
        <begin position="40"/>
        <end position="58"/>
    </location>
</feature>
<keyword evidence="1" id="KW-0472">Membrane</keyword>
<evidence type="ECO:0000256" key="1">
    <source>
        <dbReference type="SAM" id="Phobius"/>
    </source>
</evidence>
<keyword evidence="1" id="KW-1133">Transmembrane helix</keyword>
<sequence length="276" mass="30697">MMKLFNFHQDNLNEIIFENRNKNYGAYNLRTEESNMLKKALFFGVSAFITIAAIPLIVNSLSSKPIDGGDIFTLPPPILIEIPKDEIVKPKPVKIEQTRPDVKVVNAFLPTPTKSAEKEKTIAKKSEMENAALGFETKDGKDTKLNILVPDIKVAVGPEIQIPKPFVNPIDDNAVVISPDVEAKFPGGIDAFRNQVGKYFDNGSFEGSGELMKTSITFVVEKDGSISNIKADGKDKYFNLEALKTINKIKAKWIPAQVEGKNVRYAFKMPISMQFD</sequence>
<evidence type="ECO:0000313" key="3">
    <source>
        <dbReference type="Proteomes" id="UP000610746"/>
    </source>
</evidence>
<keyword evidence="1" id="KW-0812">Transmembrane</keyword>
<name>A0A8J8G9P8_9FLAO</name>
<dbReference type="Proteomes" id="UP000610746">
    <property type="component" value="Unassembled WGS sequence"/>
</dbReference>
<comment type="caution">
    <text evidence="2">The sequence shown here is derived from an EMBL/GenBank/DDBJ whole genome shotgun (WGS) entry which is preliminary data.</text>
</comment>
<protein>
    <submittedName>
        <fullName evidence="2">Protein TonB</fullName>
    </submittedName>
</protein>
<organism evidence="2 3">
    <name type="scientific">Frigoriflavimonas asaccharolytica</name>
    <dbReference type="NCBI Taxonomy" id="2735899"/>
    <lineage>
        <taxon>Bacteria</taxon>
        <taxon>Pseudomonadati</taxon>
        <taxon>Bacteroidota</taxon>
        <taxon>Flavobacteriia</taxon>
        <taxon>Flavobacteriales</taxon>
        <taxon>Weeksellaceae</taxon>
        <taxon>Frigoriflavimonas</taxon>
    </lineage>
</organism>
<dbReference type="EMBL" id="JABSNO010000031">
    <property type="protein sequence ID" value="NRS93896.1"/>
    <property type="molecule type" value="Genomic_DNA"/>
</dbReference>
<dbReference type="RefSeq" id="WP_173780434.1">
    <property type="nucleotide sequence ID" value="NZ_JABSNO010000031.1"/>
</dbReference>
<keyword evidence="3" id="KW-1185">Reference proteome</keyword>
<accession>A0A8J8G9P8</accession>
<proteinExistence type="predicted"/>
<dbReference type="SUPFAM" id="SSF74653">
    <property type="entry name" value="TolA/TonB C-terminal domain"/>
    <property type="match status" value="1"/>
</dbReference>
<dbReference type="Gene3D" id="3.30.1150.10">
    <property type="match status" value="1"/>
</dbReference>
<evidence type="ECO:0000313" key="2">
    <source>
        <dbReference type="EMBL" id="NRS93896.1"/>
    </source>
</evidence>